<dbReference type="GO" id="GO:0032259">
    <property type="term" value="P:methylation"/>
    <property type="evidence" value="ECO:0007669"/>
    <property type="project" value="UniProtKB-KW"/>
</dbReference>
<evidence type="ECO:0000256" key="5">
    <source>
        <dbReference type="PIRNR" id="PIRNR000410"/>
    </source>
</evidence>
<feature type="binding site" evidence="6">
    <location>
        <position position="86"/>
    </location>
    <ligand>
        <name>S-adenosyl-L-methionine</name>
        <dbReference type="ChEBI" id="CHEBI:59789"/>
    </ligand>
</feature>
<evidence type="ECO:0000259" key="7">
    <source>
        <dbReference type="PROSITE" id="PS50123"/>
    </source>
</evidence>
<dbReference type="PRINTS" id="PR00996">
    <property type="entry name" value="CHERMTFRASE"/>
</dbReference>
<evidence type="ECO:0000256" key="6">
    <source>
        <dbReference type="PIRSR" id="PIRSR000410-1"/>
    </source>
</evidence>
<dbReference type="EMBL" id="WJPO01000024">
    <property type="protein sequence ID" value="MRH22128.1"/>
    <property type="molecule type" value="Genomic_DNA"/>
</dbReference>
<dbReference type="Pfam" id="PF01739">
    <property type="entry name" value="CheR"/>
    <property type="match status" value="1"/>
</dbReference>
<evidence type="ECO:0000313" key="9">
    <source>
        <dbReference type="Proteomes" id="UP000466730"/>
    </source>
</evidence>
<dbReference type="GO" id="GO:0008983">
    <property type="term" value="F:protein-glutamate O-methyltransferase activity"/>
    <property type="evidence" value="ECO:0007669"/>
    <property type="project" value="UniProtKB-EC"/>
</dbReference>
<dbReference type="OrthoDB" id="9816309at2"/>
<evidence type="ECO:0000256" key="4">
    <source>
        <dbReference type="ARBA" id="ARBA00022691"/>
    </source>
</evidence>
<accession>A0A844BI19</accession>
<feature type="binding site" evidence="6">
    <location>
        <begin position="227"/>
        <end position="228"/>
    </location>
    <ligand>
        <name>S-adenosyl-L-methionine</name>
        <dbReference type="ChEBI" id="CHEBI:59789"/>
    </ligand>
</feature>
<dbReference type="Pfam" id="PF03705">
    <property type="entry name" value="CheR_N"/>
    <property type="match status" value="1"/>
</dbReference>
<evidence type="ECO:0000256" key="1">
    <source>
        <dbReference type="ARBA" id="ARBA00001541"/>
    </source>
</evidence>
<comment type="function">
    <text evidence="5">Methylation of the membrane-bound methyl-accepting chemotaxis proteins (MCP) to form gamma-glutamyl methyl ester residues in MCP.</text>
</comment>
<gene>
    <name evidence="8" type="ORF">GH815_14110</name>
</gene>
<protein>
    <recommendedName>
        <fullName evidence="5">Chemotaxis protein methyltransferase</fullName>
        <ecNumber evidence="5">2.1.1.80</ecNumber>
    </recommendedName>
</protein>
<dbReference type="Proteomes" id="UP000466730">
    <property type="component" value="Unassembled WGS sequence"/>
</dbReference>
<dbReference type="InterPro" id="IPR022642">
    <property type="entry name" value="CheR_C"/>
</dbReference>
<dbReference type="Gene3D" id="1.10.155.10">
    <property type="entry name" value="Chemotaxis receptor methyltransferase CheR, N-terminal domain"/>
    <property type="match status" value="1"/>
</dbReference>
<dbReference type="PANTHER" id="PTHR24422">
    <property type="entry name" value="CHEMOTAXIS PROTEIN METHYLTRANSFERASE"/>
    <property type="match status" value="1"/>
</dbReference>
<keyword evidence="9" id="KW-1185">Reference proteome</keyword>
<dbReference type="InterPro" id="IPR000780">
    <property type="entry name" value="CheR_MeTrfase"/>
</dbReference>
<dbReference type="Gene3D" id="3.40.50.150">
    <property type="entry name" value="Vaccinia Virus protein VP39"/>
    <property type="match status" value="1"/>
</dbReference>
<dbReference type="RefSeq" id="WP_153749410.1">
    <property type="nucleotide sequence ID" value="NZ_BAAADI010000045.1"/>
</dbReference>
<dbReference type="AlphaFoldDB" id="A0A844BI19"/>
<dbReference type="InterPro" id="IPR050903">
    <property type="entry name" value="Bact_Chemotaxis_MeTrfase"/>
</dbReference>
<dbReference type="PANTHER" id="PTHR24422:SF10">
    <property type="entry name" value="CHEMOTAXIS PROTEIN METHYLTRANSFERASE 2"/>
    <property type="match status" value="1"/>
</dbReference>
<dbReference type="PROSITE" id="PS50123">
    <property type="entry name" value="CHER"/>
    <property type="match status" value="1"/>
</dbReference>
<dbReference type="InterPro" id="IPR022641">
    <property type="entry name" value="CheR_N"/>
</dbReference>
<dbReference type="SUPFAM" id="SSF53335">
    <property type="entry name" value="S-adenosyl-L-methionine-dependent methyltransferases"/>
    <property type="match status" value="1"/>
</dbReference>
<organism evidence="8 9">
    <name type="scientific">Rhodovulum strictum</name>
    <dbReference type="NCBI Taxonomy" id="58314"/>
    <lineage>
        <taxon>Bacteria</taxon>
        <taxon>Pseudomonadati</taxon>
        <taxon>Pseudomonadota</taxon>
        <taxon>Alphaproteobacteria</taxon>
        <taxon>Rhodobacterales</taxon>
        <taxon>Paracoccaceae</taxon>
        <taxon>Rhodovulum</taxon>
    </lineage>
</organism>
<reference evidence="8 9" key="1">
    <citation type="submission" date="2019-11" db="EMBL/GenBank/DDBJ databases">
        <title>Draft Whole-Genome sequence of the marine photosynthetic bacterium Rhodovulum strictum DSM 11289.</title>
        <authorList>
            <person name="Kyndt J.A."/>
            <person name="Meyer T.E."/>
        </authorList>
    </citation>
    <scope>NUCLEOTIDE SEQUENCE [LARGE SCALE GENOMIC DNA]</scope>
    <source>
        <strain evidence="8 9">DSM 11289</strain>
    </source>
</reference>
<name>A0A844BI19_9RHOB</name>
<dbReference type="InterPro" id="IPR029063">
    <property type="entry name" value="SAM-dependent_MTases_sf"/>
</dbReference>
<feature type="domain" description="CheR-type methyltransferase" evidence="7">
    <location>
        <begin position="7"/>
        <end position="288"/>
    </location>
</feature>
<evidence type="ECO:0000313" key="8">
    <source>
        <dbReference type="EMBL" id="MRH22128.1"/>
    </source>
</evidence>
<feature type="binding site" evidence="6">
    <location>
        <position position="127"/>
    </location>
    <ligand>
        <name>S-adenosyl-L-methionine</name>
        <dbReference type="ChEBI" id="CHEBI:59789"/>
    </ligand>
</feature>
<dbReference type="InterPro" id="IPR036804">
    <property type="entry name" value="CheR_N_sf"/>
</dbReference>
<feature type="binding site" evidence="6">
    <location>
        <begin position="208"/>
        <end position="209"/>
    </location>
    <ligand>
        <name>S-adenosyl-L-methionine</name>
        <dbReference type="ChEBI" id="CHEBI:59789"/>
    </ligand>
</feature>
<keyword evidence="3 5" id="KW-0808">Transferase</keyword>
<feature type="binding site" evidence="6">
    <location>
        <position position="153"/>
    </location>
    <ligand>
        <name>S-adenosyl-L-methionine</name>
        <dbReference type="ChEBI" id="CHEBI:59789"/>
    </ligand>
</feature>
<keyword evidence="2 5" id="KW-0489">Methyltransferase</keyword>
<dbReference type="PIRSF" id="PIRSF000410">
    <property type="entry name" value="CheR"/>
    <property type="match status" value="1"/>
</dbReference>
<proteinExistence type="predicted"/>
<comment type="catalytic activity">
    <reaction evidence="1 5">
        <text>L-glutamyl-[protein] + S-adenosyl-L-methionine = [protein]-L-glutamate 5-O-methyl ester + S-adenosyl-L-homocysteine</text>
        <dbReference type="Rhea" id="RHEA:24452"/>
        <dbReference type="Rhea" id="RHEA-COMP:10208"/>
        <dbReference type="Rhea" id="RHEA-COMP:10311"/>
        <dbReference type="ChEBI" id="CHEBI:29973"/>
        <dbReference type="ChEBI" id="CHEBI:57856"/>
        <dbReference type="ChEBI" id="CHEBI:59789"/>
        <dbReference type="ChEBI" id="CHEBI:82795"/>
        <dbReference type="EC" id="2.1.1.80"/>
    </reaction>
</comment>
<feature type="binding site" evidence="6">
    <location>
        <position position="90"/>
    </location>
    <ligand>
        <name>S-adenosyl-L-methionine</name>
        <dbReference type="ChEBI" id="CHEBI:59789"/>
    </ligand>
</feature>
<comment type="caution">
    <text evidence="8">The sequence shown here is derived from an EMBL/GenBank/DDBJ whole genome shotgun (WGS) entry which is preliminary data.</text>
</comment>
<dbReference type="InterPro" id="IPR026024">
    <property type="entry name" value="Chemotaxis_MeTrfase_CheR"/>
</dbReference>
<sequence length="288" mass="33679">MRDRAASIEAENSLTEANFSQFHDFFYRKTGITFDSSKRYFVAKRLARRMQVTGHTRFNSYFSFMRLEPSQIEFQALVNEMTVNETYFFREKHQFQCLVDSILPEISARRPRQPITIWSMPCATGEEPYSVALYLMEYWPGLAQHDVSLLASDIDTNVLKAAREGYFNDRSLQYVPPELIRRHFKPSGPGRHRINPSNREVVDFAQVNLLSPPPRFRRRDIDVVFCRNLLIYFDQKAQRQAVENLADALRPGGFVLLGHSESMSRISDLFEVRRFPDGIVYQKPFEDQ</sequence>
<evidence type="ECO:0000256" key="3">
    <source>
        <dbReference type="ARBA" id="ARBA00022679"/>
    </source>
</evidence>
<dbReference type="SUPFAM" id="SSF47757">
    <property type="entry name" value="Chemotaxis receptor methyltransferase CheR, N-terminal domain"/>
    <property type="match status" value="1"/>
</dbReference>
<feature type="binding site" evidence="6">
    <location>
        <position position="84"/>
    </location>
    <ligand>
        <name>S-adenosyl-L-methionine</name>
        <dbReference type="ChEBI" id="CHEBI:59789"/>
    </ligand>
</feature>
<dbReference type="EC" id="2.1.1.80" evidence="5"/>
<evidence type="ECO:0000256" key="2">
    <source>
        <dbReference type="ARBA" id="ARBA00022603"/>
    </source>
</evidence>
<dbReference type="SMART" id="SM00138">
    <property type="entry name" value="MeTrc"/>
    <property type="match status" value="1"/>
</dbReference>
<keyword evidence="4 5" id="KW-0949">S-adenosyl-L-methionine</keyword>